<gene>
    <name evidence="4" type="ORF">M408DRAFT_325553</name>
    <name evidence="3" type="ORF">M408DRAFT_334206</name>
</gene>
<evidence type="ECO:0000313" key="5">
    <source>
        <dbReference type="Proteomes" id="UP000054097"/>
    </source>
</evidence>
<sequence>MPGKPFPALEGFYGLMYLYMEPVSTMIPALIIFLSPNGAAWFHGELVPGPEPTTTLDPRSLMAIWQLSCCFCLLGLLSAFGFRAVRDSLPNNPVAQERIIGAALKALAIGDVAHIVVTIMATPQEILRDPSSWNGTFMGNIPFTFLLLAGRLCWFAGIGRKTYYYSVSSRVKAQ</sequence>
<dbReference type="InterPro" id="IPR056121">
    <property type="entry name" value="DUF7704"/>
</dbReference>
<feature type="transmembrane region" description="Helical" evidence="1">
    <location>
        <begin position="141"/>
        <end position="159"/>
    </location>
</feature>
<dbReference type="AlphaFoldDB" id="A0A0C2XYT0"/>
<evidence type="ECO:0000259" key="2">
    <source>
        <dbReference type="Pfam" id="PF24803"/>
    </source>
</evidence>
<reference evidence="4" key="3">
    <citation type="submission" date="2015-02" db="EMBL/GenBank/DDBJ databases">
        <title>Evolutionary Origins and Diversification of the Mycorrhizal Mutualists.</title>
        <authorList>
            <consortium name="DOE Joint Genome Institute"/>
            <consortium name="Mycorrhizal Genomics Consortium"/>
            <person name="Kohler A."/>
            <person name="Kuo A."/>
            <person name="Nagy L.G."/>
            <person name="Floudas D."/>
            <person name="Copeland A."/>
            <person name="Barry K.W."/>
            <person name="Cichocki N."/>
            <person name="Veneault-Fourrey C."/>
            <person name="LaButti K."/>
            <person name="Lindquist E.A."/>
            <person name="Lipzen A."/>
            <person name="Lundell T."/>
            <person name="Morin E."/>
            <person name="Murat C."/>
            <person name="Riley R."/>
            <person name="Ohm R."/>
            <person name="Sun H."/>
            <person name="Tunlid A."/>
            <person name="Henrissat B."/>
            <person name="Grigoriev I.V."/>
            <person name="Hibbett D.S."/>
            <person name="Martin F."/>
        </authorList>
    </citation>
    <scope>NUCLEOTIDE SEQUENCE</scope>
    <source>
        <strain evidence="4 5">MAFF 305830</strain>
    </source>
</reference>
<reference evidence="4 5" key="1">
    <citation type="submission" date="2014-04" db="EMBL/GenBank/DDBJ databases">
        <authorList>
            <consortium name="DOE Joint Genome Institute"/>
            <person name="Kuo A."/>
            <person name="Zuccaro A."/>
            <person name="Kohler A."/>
            <person name="Nagy L.G."/>
            <person name="Floudas D."/>
            <person name="Copeland A."/>
            <person name="Barry K.W."/>
            <person name="Cichocki N."/>
            <person name="Veneault-Fourrey C."/>
            <person name="LaButti K."/>
            <person name="Lindquist E.A."/>
            <person name="Lipzen A."/>
            <person name="Lundell T."/>
            <person name="Morin E."/>
            <person name="Murat C."/>
            <person name="Sun H."/>
            <person name="Tunlid A."/>
            <person name="Henrissat B."/>
            <person name="Grigoriev I.V."/>
            <person name="Hibbett D.S."/>
            <person name="Martin F."/>
            <person name="Nordberg H.P."/>
            <person name="Cantor M.N."/>
            <person name="Hua S.X."/>
        </authorList>
    </citation>
    <scope>NUCLEOTIDE SEQUENCE [LARGE SCALE GENOMIC DNA]</scope>
    <source>
        <strain evidence="4 5">MAFF 305830</strain>
    </source>
</reference>
<dbReference type="PANTHER" id="PTHR37019:SF2">
    <property type="entry name" value="EXPERA DOMAIN-CONTAINING PROTEIN"/>
    <property type="match status" value="1"/>
</dbReference>
<feature type="transmembrane region" description="Helical" evidence="1">
    <location>
        <begin position="12"/>
        <end position="34"/>
    </location>
</feature>
<keyword evidence="1" id="KW-0812">Transmembrane</keyword>
<feature type="transmembrane region" description="Helical" evidence="1">
    <location>
        <begin position="63"/>
        <end position="82"/>
    </location>
</feature>
<dbReference type="STRING" id="933852.A0A0C2XYT0"/>
<dbReference type="EMBL" id="KN824503">
    <property type="protein sequence ID" value="KIM19943.1"/>
    <property type="molecule type" value="Genomic_DNA"/>
</dbReference>
<evidence type="ECO:0000256" key="1">
    <source>
        <dbReference type="SAM" id="Phobius"/>
    </source>
</evidence>
<dbReference type="HOGENOM" id="CLU_112091_3_0_1"/>
<protein>
    <recommendedName>
        <fullName evidence="2">DUF7704 domain-containing protein</fullName>
    </recommendedName>
</protein>
<dbReference type="PANTHER" id="PTHR37019">
    <property type="entry name" value="CHROMOSOME 1, WHOLE GENOME SHOTGUN SEQUENCE"/>
    <property type="match status" value="1"/>
</dbReference>
<name>A0A0C2XYT0_SERVB</name>
<dbReference type="Proteomes" id="UP000054097">
    <property type="component" value="Unassembled WGS sequence"/>
</dbReference>
<dbReference type="EMBL" id="KN824277">
    <property type="protein sequence ID" value="KIM34012.1"/>
    <property type="molecule type" value="Genomic_DNA"/>
</dbReference>
<keyword evidence="1" id="KW-0472">Membrane</keyword>
<accession>A0A0C2XYT0</accession>
<dbReference type="Pfam" id="PF24803">
    <property type="entry name" value="DUF7704"/>
    <property type="match status" value="1"/>
</dbReference>
<dbReference type="OrthoDB" id="2937326at2759"/>
<organism evidence="4 5">
    <name type="scientific">Serendipita vermifera MAFF 305830</name>
    <dbReference type="NCBI Taxonomy" id="933852"/>
    <lineage>
        <taxon>Eukaryota</taxon>
        <taxon>Fungi</taxon>
        <taxon>Dikarya</taxon>
        <taxon>Basidiomycota</taxon>
        <taxon>Agaricomycotina</taxon>
        <taxon>Agaricomycetes</taxon>
        <taxon>Sebacinales</taxon>
        <taxon>Serendipitaceae</taxon>
        <taxon>Serendipita</taxon>
    </lineage>
</organism>
<feature type="transmembrane region" description="Helical" evidence="1">
    <location>
        <begin position="102"/>
        <end position="121"/>
    </location>
</feature>
<keyword evidence="1" id="KW-1133">Transmembrane helix</keyword>
<reference evidence="5" key="2">
    <citation type="submission" date="2015-01" db="EMBL/GenBank/DDBJ databases">
        <title>Evolutionary Origins and Diversification of the Mycorrhizal Mutualists.</title>
        <authorList>
            <consortium name="DOE Joint Genome Institute"/>
            <consortium name="Mycorrhizal Genomics Consortium"/>
            <person name="Kohler A."/>
            <person name="Kuo A."/>
            <person name="Nagy L.G."/>
            <person name="Floudas D."/>
            <person name="Copeland A."/>
            <person name="Barry K.W."/>
            <person name="Cichocki N."/>
            <person name="Veneault-Fourrey C."/>
            <person name="LaButti K."/>
            <person name="Lindquist E.A."/>
            <person name="Lipzen A."/>
            <person name="Lundell T."/>
            <person name="Morin E."/>
            <person name="Murat C."/>
            <person name="Riley R."/>
            <person name="Ohm R."/>
            <person name="Sun H."/>
            <person name="Tunlid A."/>
            <person name="Henrissat B."/>
            <person name="Grigoriev I.V."/>
            <person name="Hibbett D.S."/>
            <person name="Martin F."/>
        </authorList>
    </citation>
    <scope>NUCLEOTIDE SEQUENCE [LARGE SCALE GENOMIC DNA]</scope>
    <source>
        <strain evidence="5">MAFF 305830</strain>
    </source>
</reference>
<keyword evidence="5" id="KW-1185">Reference proteome</keyword>
<evidence type="ECO:0000313" key="3">
    <source>
        <dbReference type="EMBL" id="KIM19943.1"/>
    </source>
</evidence>
<feature type="domain" description="DUF7704" evidence="2">
    <location>
        <begin position="9"/>
        <end position="159"/>
    </location>
</feature>
<evidence type="ECO:0000313" key="4">
    <source>
        <dbReference type="EMBL" id="KIM34012.1"/>
    </source>
</evidence>
<proteinExistence type="predicted"/>